<protein>
    <submittedName>
        <fullName evidence="1">Flagellin family protein</fullName>
    </submittedName>
</protein>
<dbReference type="Proteomes" id="UP000008220">
    <property type="component" value="Chromosome"/>
</dbReference>
<evidence type="ECO:0000313" key="2">
    <source>
        <dbReference type="Proteomes" id="UP000008220"/>
    </source>
</evidence>
<keyword evidence="1" id="KW-0282">Flagellum</keyword>
<evidence type="ECO:0000313" key="1">
    <source>
        <dbReference type="EMBL" id="ABK61100.1"/>
    </source>
</evidence>
<name>A0PZZ7_CLONN</name>
<keyword evidence="1" id="KW-0969">Cilium</keyword>
<dbReference type="PANTHER" id="PTHR37166:SF1">
    <property type="entry name" value="PROTEIN FLAG"/>
    <property type="match status" value="1"/>
</dbReference>
<sequence>MEIGVVSQTRHISSDTMSNASSVSYSEYIQYDNLSVLNNEDIDKLSHDYIKEKDVQNAISKLNKFLQGENTHLEYERHEVFKSQFVVKIIDNQTKKVIKEIPPKKILDMVAEICRLAGVIVDKKV</sequence>
<dbReference type="PANTHER" id="PTHR37166">
    <property type="entry name" value="PROTEIN FLAG"/>
    <property type="match status" value="1"/>
</dbReference>
<keyword evidence="2" id="KW-1185">Reference proteome</keyword>
<dbReference type="eggNOG" id="COG1334">
    <property type="taxonomic scope" value="Bacteria"/>
</dbReference>
<dbReference type="EMBL" id="CP000382">
    <property type="protein sequence ID" value="ABK61100.1"/>
    <property type="molecule type" value="Genomic_DNA"/>
</dbReference>
<reference evidence="1 2" key="1">
    <citation type="journal article" date="2006" name="Nat. Biotechnol.">
        <title>The genome and transcriptomes of the anti-tumor agent Clostridium novyi-NT.</title>
        <authorList>
            <person name="Bettegowda C."/>
            <person name="Huang X."/>
            <person name="Lin J."/>
            <person name="Cheong I."/>
            <person name="Kohli M."/>
            <person name="Szabo S.A."/>
            <person name="Zhang X."/>
            <person name="Diaz L.A. Jr."/>
            <person name="Velculescu V.E."/>
            <person name="Parmigiani G."/>
            <person name="Kinzler K.W."/>
            <person name="Vogelstein B."/>
            <person name="Zhou S."/>
        </authorList>
    </citation>
    <scope>NUCLEOTIDE SEQUENCE [LARGE SCALE GENOMIC DNA]</scope>
    <source>
        <strain evidence="1 2">NT</strain>
    </source>
</reference>
<proteinExistence type="predicted"/>
<organism evidence="1 2">
    <name type="scientific">Clostridium novyi (strain NT)</name>
    <dbReference type="NCBI Taxonomy" id="386415"/>
    <lineage>
        <taxon>Bacteria</taxon>
        <taxon>Bacillati</taxon>
        <taxon>Bacillota</taxon>
        <taxon>Clostridia</taxon>
        <taxon>Eubacteriales</taxon>
        <taxon>Clostridiaceae</taxon>
        <taxon>Clostridium</taxon>
    </lineage>
</organism>
<dbReference type="AlphaFoldDB" id="A0PZZ7"/>
<dbReference type="SUPFAM" id="SSF160214">
    <property type="entry name" value="FlaG-like"/>
    <property type="match status" value="1"/>
</dbReference>
<gene>
    <name evidence="1" type="ordered locus">NT01CX_1876</name>
</gene>
<accession>A0PZZ7</accession>
<dbReference type="RefSeq" id="WP_011721953.1">
    <property type="nucleotide sequence ID" value="NC_008593.1"/>
</dbReference>
<dbReference type="Gene3D" id="3.30.160.170">
    <property type="entry name" value="FlaG-like"/>
    <property type="match status" value="1"/>
</dbReference>
<dbReference type="KEGG" id="cno:NT01CX_1876"/>
<dbReference type="HOGENOM" id="CLU_120910_3_2_9"/>
<dbReference type="InterPro" id="IPR005186">
    <property type="entry name" value="FlaG"/>
</dbReference>
<dbReference type="InterPro" id="IPR035924">
    <property type="entry name" value="FlaG-like_sf"/>
</dbReference>
<dbReference type="STRING" id="386415.NT01CX_1876"/>
<dbReference type="Pfam" id="PF03646">
    <property type="entry name" value="FlaG"/>
    <property type="match status" value="1"/>
</dbReference>
<keyword evidence="1" id="KW-0966">Cell projection</keyword>